<dbReference type="GO" id="GO:0005886">
    <property type="term" value="C:plasma membrane"/>
    <property type="evidence" value="ECO:0007669"/>
    <property type="project" value="TreeGrafter"/>
</dbReference>
<feature type="domain" description="Histidine kinase" evidence="10">
    <location>
        <begin position="245"/>
        <end position="462"/>
    </location>
</feature>
<evidence type="ECO:0000313" key="12">
    <source>
        <dbReference type="EMBL" id="EGA69016.1"/>
    </source>
</evidence>
<keyword evidence="4" id="KW-0808">Transferase</keyword>
<feature type="modified residue" description="4-aspartylphosphate" evidence="8">
    <location>
        <position position="635"/>
    </location>
</feature>
<dbReference type="PANTHER" id="PTHR43047:SF72">
    <property type="entry name" value="OSMOSENSING HISTIDINE PROTEIN KINASE SLN1"/>
    <property type="match status" value="1"/>
</dbReference>
<name>E8MA67_PHOS4</name>
<accession>E8MA67</accession>
<dbReference type="InterPro" id="IPR005467">
    <property type="entry name" value="His_kinase_dom"/>
</dbReference>
<comment type="caution">
    <text evidence="12">The sequence shown here is derived from an EMBL/GenBank/DDBJ whole genome shotgun (WGS) entry which is preliminary data.</text>
</comment>
<evidence type="ECO:0000256" key="4">
    <source>
        <dbReference type="ARBA" id="ARBA00022679"/>
    </source>
</evidence>
<dbReference type="AlphaFoldDB" id="E8MA67"/>
<organism evidence="12 13">
    <name type="scientific">Vibrio sinaloensis DSM 21326</name>
    <dbReference type="NCBI Taxonomy" id="945550"/>
    <lineage>
        <taxon>Bacteria</taxon>
        <taxon>Pseudomonadati</taxon>
        <taxon>Pseudomonadota</taxon>
        <taxon>Gammaproteobacteria</taxon>
        <taxon>Vibrionales</taxon>
        <taxon>Vibrionaceae</taxon>
        <taxon>Vibrio</taxon>
        <taxon>Vibrio oreintalis group</taxon>
    </lineage>
</organism>
<evidence type="ECO:0000256" key="3">
    <source>
        <dbReference type="ARBA" id="ARBA00022553"/>
    </source>
</evidence>
<keyword evidence="7" id="KW-0902">Two-component regulatory system</keyword>
<comment type="catalytic activity">
    <reaction evidence="1">
        <text>ATP + protein L-histidine = ADP + protein N-phospho-L-histidine.</text>
        <dbReference type="EC" id="2.7.13.3"/>
    </reaction>
</comment>
<gene>
    <name evidence="12" type="ORF">VISI1226_06913</name>
</gene>
<dbReference type="SMART" id="SM00387">
    <property type="entry name" value="HATPase_c"/>
    <property type="match status" value="1"/>
</dbReference>
<feature type="transmembrane region" description="Helical" evidence="9">
    <location>
        <begin position="187"/>
        <end position="209"/>
    </location>
</feature>
<evidence type="ECO:0000256" key="6">
    <source>
        <dbReference type="ARBA" id="ARBA00022801"/>
    </source>
</evidence>
<proteinExistence type="predicted"/>
<dbReference type="SUPFAM" id="SSF52172">
    <property type="entry name" value="CheY-like"/>
    <property type="match status" value="1"/>
</dbReference>
<dbReference type="GO" id="GO:0009927">
    <property type="term" value="F:histidine phosphotransfer kinase activity"/>
    <property type="evidence" value="ECO:0007669"/>
    <property type="project" value="TreeGrafter"/>
</dbReference>
<dbReference type="SUPFAM" id="SSF55874">
    <property type="entry name" value="ATPase domain of HSP90 chaperone/DNA topoisomerase II/histidine kinase"/>
    <property type="match status" value="1"/>
</dbReference>
<feature type="domain" description="Response regulatory" evidence="11">
    <location>
        <begin position="586"/>
        <end position="702"/>
    </location>
</feature>
<dbReference type="PANTHER" id="PTHR43047">
    <property type="entry name" value="TWO-COMPONENT HISTIDINE PROTEIN KINASE"/>
    <property type="match status" value="1"/>
</dbReference>
<evidence type="ECO:0000256" key="7">
    <source>
        <dbReference type="ARBA" id="ARBA00023012"/>
    </source>
</evidence>
<dbReference type="InterPro" id="IPR036890">
    <property type="entry name" value="HATPase_C_sf"/>
</dbReference>
<dbReference type="Gene3D" id="3.30.565.10">
    <property type="entry name" value="Histidine kinase-like ATPase, C-terminal domain"/>
    <property type="match status" value="1"/>
</dbReference>
<keyword evidence="9" id="KW-0472">Membrane</keyword>
<dbReference type="CDD" id="cd16922">
    <property type="entry name" value="HATPase_EvgS-ArcB-TorS-like"/>
    <property type="match status" value="1"/>
</dbReference>
<dbReference type="InterPro" id="IPR001789">
    <property type="entry name" value="Sig_transdc_resp-reg_receiver"/>
</dbReference>
<evidence type="ECO:0000256" key="1">
    <source>
        <dbReference type="ARBA" id="ARBA00000085"/>
    </source>
</evidence>
<dbReference type="GO" id="GO:0016787">
    <property type="term" value="F:hydrolase activity"/>
    <property type="evidence" value="ECO:0007669"/>
    <property type="project" value="UniProtKB-KW"/>
</dbReference>
<evidence type="ECO:0000256" key="5">
    <source>
        <dbReference type="ARBA" id="ARBA00022777"/>
    </source>
</evidence>
<keyword evidence="5 12" id="KW-0418">Kinase</keyword>
<dbReference type="SUPFAM" id="SSF47384">
    <property type="entry name" value="Homodimeric domain of signal transducing histidine kinase"/>
    <property type="match status" value="1"/>
</dbReference>
<dbReference type="Proteomes" id="UP000006228">
    <property type="component" value="Unassembled WGS sequence"/>
</dbReference>
<dbReference type="SMART" id="SM00388">
    <property type="entry name" value="HisKA"/>
    <property type="match status" value="1"/>
</dbReference>
<protein>
    <recommendedName>
        <fullName evidence="2">histidine kinase</fullName>
        <ecNumber evidence="2">2.7.13.3</ecNumber>
    </recommendedName>
</protein>
<dbReference type="RefSeq" id="WP_008079197.1">
    <property type="nucleotide sequence ID" value="NZ_AEVT01000093.1"/>
</dbReference>
<dbReference type="Pfam" id="PF00072">
    <property type="entry name" value="Response_reg"/>
    <property type="match status" value="1"/>
</dbReference>
<dbReference type="InterPro" id="IPR011006">
    <property type="entry name" value="CheY-like_superfamily"/>
</dbReference>
<dbReference type="InterPro" id="IPR036097">
    <property type="entry name" value="HisK_dim/P_sf"/>
</dbReference>
<evidence type="ECO:0000256" key="9">
    <source>
        <dbReference type="SAM" id="Phobius"/>
    </source>
</evidence>
<dbReference type="PROSITE" id="PS50110">
    <property type="entry name" value="RESPONSE_REGULATORY"/>
    <property type="match status" value="1"/>
</dbReference>
<dbReference type="Pfam" id="PF00512">
    <property type="entry name" value="HisKA"/>
    <property type="match status" value="1"/>
</dbReference>
<keyword evidence="3 8" id="KW-0597">Phosphoprotein</keyword>
<sequence>MSKEAHRPKGKTGRLFLTIIGSLGVLLVVMICYFFYSLAEIRNISPQPYVTIVANNLSAKHKVVQLKAEIQNFTLNPSASSLKKMQIKARVYKSSILQDLSSKRTLRIHQQYGNVQELSDIISQLELLTALLRQVTLDNQQPLLIASNKVDEIYASLNDYLSRFVSQVQKDQMQFIQYKENFYNQQYFNLGIILVCSLVMIGIISWMYWNQSKLSQTLKERSDNLEQARLQAEQSAEAKARFLANMSHEMRTPLNAVIGLSQKEYYKACDEQTKNFASLINSSGQHLLKLINSVLDLSKIEQGKIQLEEERFYCSELIDASRTIFIEMSKPDVDVFFSTEIDADYQLCADKTKLLQVINNLSFNAVKFTSYGYVEVKIAVDPLMKQLVLTINDTGIGMTPEQLDKVFNEFTQADDSITRQYGGTGLGLSICQSLVTLMGGKISVESETQKGTSFVVSMPIKVTGQRELYTLDKEESGLRVVSSNHFAQQLIENELRRVKLYDASAKRVVYFQMPGDELTPISALSLADSSIIMIADVQTPLPTDISVTKLNKPYDVFSLIRALEHLSLDGHTEQLAAQGDKVSQLSVLVVEDMQVNQIVAEKMLSVLGISTEMANNGQECLERLKSKHFDIIFMDIQMPVMDGLETMKRIRSQHLAPNTAIIALTANTFDSDVKYYLQEGFDDVLGKPFQLDWMKEMLAKHQPSEANEPR</sequence>
<dbReference type="CDD" id="cd00082">
    <property type="entry name" value="HisKA"/>
    <property type="match status" value="1"/>
</dbReference>
<dbReference type="Gene3D" id="3.40.50.2300">
    <property type="match status" value="1"/>
</dbReference>
<evidence type="ECO:0000259" key="10">
    <source>
        <dbReference type="PROSITE" id="PS50109"/>
    </source>
</evidence>
<dbReference type="FunFam" id="3.30.565.10:FF:000010">
    <property type="entry name" value="Sensor histidine kinase RcsC"/>
    <property type="match status" value="1"/>
</dbReference>
<evidence type="ECO:0000256" key="8">
    <source>
        <dbReference type="PROSITE-ProRule" id="PRU00169"/>
    </source>
</evidence>
<evidence type="ECO:0000259" key="11">
    <source>
        <dbReference type="PROSITE" id="PS50110"/>
    </source>
</evidence>
<dbReference type="PROSITE" id="PS50109">
    <property type="entry name" value="HIS_KIN"/>
    <property type="match status" value="1"/>
</dbReference>
<reference evidence="12 13" key="1">
    <citation type="journal article" date="2012" name="Int. J. Syst. Evol. Microbiol.">
        <title>Vibrio caribbeanicus sp. nov., isolated from the marine sponge Scleritoderma cyanea.</title>
        <authorList>
            <person name="Hoffmann M."/>
            <person name="Monday S.R."/>
            <person name="Allard M.W."/>
            <person name="Strain E.A."/>
            <person name="Whittaker P."/>
            <person name="Naum M."/>
            <person name="McCarthy P.J."/>
            <person name="Lopez J.V."/>
            <person name="Fischer M."/>
            <person name="Brown E.W."/>
        </authorList>
    </citation>
    <scope>NUCLEOTIDE SEQUENCE [LARGE SCALE GENOMIC DNA]</scope>
    <source>
        <strain evidence="13">DSMZ 21326</strain>
    </source>
</reference>
<keyword evidence="9" id="KW-0812">Transmembrane</keyword>
<keyword evidence="9" id="KW-1133">Transmembrane helix</keyword>
<feature type="transmembrane region" description="Helical" evidence="9">
    <location>
        <begin position="15"/>
        <end position="36"/>
    </location>
</feature>
<dbReference type="PRINTS" id="PR00344">
    <property type="entry name" value="BCTRLSENSOR"/>
</dbReference>
<dbReference type="InterPro" id="IPR004358">
    <property type="entry name" value="Sig_transdc_His_kin-like_C"/>
</dbReference>
<keyword evidence="6" id="KW-0378">Hydrolase</keyword>
<dbReference type="eggNOG" id="COG5002">
    <property type="taxonomic scope" value="Bacteria"/>
</dbReference>
<dbReference type="InterPro" id="IPR003594">
    <property type="entry name" value="HATPase_dom"/>
</dbReference>
<dbReference type="SMART" id="SM00448">
    <property type="entry name" value="REC"/>
    <property type="match status" value="1"/>
</dbReference>
<dbReference type="Gene3D" id="1.10.287.130">
    <property type="match status" value="1"/>
</dbReference>
<dbReference type="GO" id="GO:0000155">
    <property type="term" value="F:phosphorelay sensor kinase activity"/>
    <property type="evidence" value="ECO:0007669"/>
    <property type="project" value="InterPro"/>
</dbReference>
<dbReference type="GeneID" id="95570469"/>
<dbReference type="EMBL" id="AEVT01000093">
    <property type="protein sequence ID" value="EGA69016.1"/>
    <property type="molecule type" value="Genomic_DNA"/>
</dbReference>
<dbReference type="Pfam" id="PF02518">
    <property type="entry name" value="HATPase_c"/>
    <property type="match status" value="1"/>
</dbReference>
<dbReference type="EC" id="2.7.13.3" evidence="2"/>
<evidence type="ECO:0000256" key="2">
    <source>
        <dbReference type="ARBA" id="ARBA00012438"/>
    </source>
</evidence>
<dbReference type="InterPro" id="IPR003661">
    <property type="entry name" value="HisK_dim/P_dom"/>
</dbReference>
<evidence type="ECO:0000313" key="13">
    <source>
        <dbReference type="Proteomes" id="UP000006228"/>
    </source>
</evidence>
<dbReference type="CDD" id="cd17546">
    <property type="entry name" value="REC_hyHK_CKI1_RcsC-like"/>
    <property type="match status" value="1"/>
</dbReference>